<evidence type="ECO:0000256" key="5">
    <source>
        <dbReference type="ARBA" id="ARBA00022737"/>
    </source>
</evidence>
<dbReference type="InterPro" id="IPR048522">
    <property type="entry name" value="Death_3_fish"/>
</dbReference>
<dbReference type="SMART" id="SM00208">
    <property type="entry name" value="TNFR"/>
    <property type="match status" value="4"/>
</dbReference>
<keyword evidence="4 9" id="KW-0732">Signal</keyword>
<feature type="chain" id="PRO_5018255102" description="TNFR-Cys domain-containing protein" evidence="9">
    <location>
        <begin position="27"/>
        <end position="302"/>
    </location>
</feature>
<protein>
    <recommendedName>
        <fullName evidence="10">TNFR-Cys domain-containing protein</fullName>
    </recommendedName>
</protein>
<keyword evidence="7" id="KW-0325">Glycoprotein</keyword>
<dbReference type="AlphaFoldDB" id="A0A3P8WTE5"/>
<evidence type="ECO:0000256" key="6">
    <source>
        <dbReference type="ARBA" id="ARBA00023157"/>
    </source>
</evidence>
<evidence type="ECO:0000313" key="12">
    <source>
        <dbReference type="Proteomes" id="UP000265120"/>
    </source>
</evidence>
<name>A0A3P8WTE5_CYNSE</name>
<feature type="disulfide bond" evidence="8">
    <location>
        <begin position="92"/>
        <end position="105"/>
    </location>
</feature>
<dbReference type="Pfam" id="PF00020">
    <property type="entry name" value="TNFR_c6"/>
    <property type="match status" value="2"/>
</dbReference>
<dbReference type="OMA" id="PCQPHQD"/>
<feature type="signal peptide" evidence="9">
    <location>
        <begin position="1"/>
        <end position="26"/>
    </location>
</feature>
<evidence type="ECO:0000256" key="9">
    <source>
        <dbReference type="SAM" id="SignalP"/>
    </source>
</evidence>
<evidence type="ECO:0000259" key="10">
    <source>
        <dbReference type="PROSITE" id="PS50050"/>
    </source>
</evidence>
<evidence type="ECO:0000256" key="4">
    <source>
        <dbReference type="ARBA" id="ARBA00022729"/>
    </source>
</evidence>
<dbReference type="PANTHER" id="PTHR23097">
    <property type="entry name" value="TUMOR NECROSIS FACTOR RECEPTOR SUPERFAMILY MEMBER"/>
    <property type="match status" value="1"/>
</dbReference>
<dbReference type="SUPFAM" id="SSF57586">
    <property type="entry name" value="TNF receptor-like"/>
    <property type="match status" value="2"/>
</dbReference>
<evidence type="ECO:0000256" key="8">
    <source>
        <dbReference type="PROSITE-ProRule" id="PRU00206"/>
    </source>
</evidence>
<dbReference type="InterPro" id="IPR052459">
    <property type="entry name" value="TNFRSF_decoy_receptor"/>
</dbReference>
<dbReference type="PROSITE" id="PS00652">
    <property type="entry name" value="TNFR_NGFR_1"/>
    <property type="match status" value="1"/>
</dbReference>
<feature type="disulfide bond" evidence="8">
    <location>
        <begin position="95"/>
        <end position="113"/>
    </location>
</feature>
<dbReference type="Pfam" id="PF21733">
    <property type="entry name" value="Death_3"/>
    <property type="match status" value="1"/>
</dbReference>
<proteinExistence type="predicted"/>
<reference evidence="11" key="2">
    <citation type="submission" date="2025-08" db="UniProtKB">
        <authorList>
            <consortium name="Ensembl"/>
        </authorList>
    </citation>
    <scope>IDENTIFICATION</scope>
</reference>
<keyword evidence="2" id="KW-0964">Secreted</keyword>
<reference evidence="11 12" key="1">
    <citation type="journal article" date="2014" name="Nat. Genet.">
        <title>Whole-genome sequence of a flatfish provides insights into ZW sex chromosome evolution and adaptation to a benthic lifestyle.</title>
        <authorList>
            <person name="Chen S."/>
            <person name="Zhang G."/>
            <person name="Shao C."/>
            <person name="Huang Q."/>
            <person name="Liu G."/>
            <person name="Zhang P."/>
            <person name="Song W."/>
            <person name="An N."/>
            <person name="Chalopin D."/>
            <person name="Volff J.N."/>
            <person name="Hong Y."/>
            <person name="Li Q."/>
            <person name="Sha Z."/>
            <person name="Zhou H."/>
            <person name="Xie M."/>
            <person name="Yu Q."/>
            <person name="Liu Y."/>
            <person name="Xiang H."/>
            <person name="Wang N."/>
            <person name="Wu K."/>
            <person name="Yang C."/>
            <person name="Zhou Q."/>
            <person name="Liao X."/>
            <person name="Yang L."/>
            <person name="Hu Q."/>
            <person name="Zhang J."/>
            <person name="Meng L."/>
            <person name="Jin L."/>
            <person name="Tian Y."/>
            <person name="Lian J."/>
            <person name="Yang J."/>
            <person name="Miao G."/>
            <person name="Liu S."/>
            <person name="Liang Z."/>
            <person name="Yan F."/>
            <person name="Li Y."/>
            <person name="Sun B."/>
            <person name="Zhang H."/>
            <person name="Zhang J."/>
            <person name="Zhu Y."/>
            <person name="Du M."/>
            <person name="Zhao Y."/>
            <person name="Schartl M."/>
            <person name="Tang Q."/>
            <person name="Wang J."/>
        </authorList>
    </citation>
    <scope>NUCLEOTIDE SEQUENCE</scope>
</reference>
<dbReference type="InterPro" id="IPR001368">
    <property type="entry name" value="TNFR/NGFR_Cys_rich_reg"/>
</dbReference>
<dbReference type="PROSITE" id="PS50050">
    <property type="entry name" value="TNFR_NGFR_2"/>
    <property type="match status" value="1"/>
</dbReference>
<dbReference type="PANTHER" id="PTHR23097:SF116">
    <property type="entry name" value="TUMOR NECROSIS FACTOR RECEPTOR SUPERFAMILY MEMBER 6B"/>
    <property type="match status" value="1"/>
</dbReference>
<keyword evidence="6 8" id="KW-1015">Disulfide bond</keyword>
<dbReference type="Gene3D" id="2.10.50.10">
    <property type="entry name" value="Tumor Necrosis Factor Receptor, subunit A, domain 2"/>
    <property type="match status" value="2"/>
</dbReference>
<keyword evidence="3" id="KW-0053">Apoptosis</keyword>
<accession>A0A3P8WTE5</accession>
<dbReference type="SMART" id="SM01411">
    <property type="entry name" value="Ephrin_rec_like"/>
    <property type="match status" value="2"/>
</dbReference>
<dbReference type="GO" id="GO:0005576">
    <property type="term" value="C:extracellular region"/>
    <property type="evidence" value="ECO:0007669"/>
    <property type="project" value="UniProtKB-SubCell"/>
</dbReference>
<dbReference type="InParanoid" id="A0A3P8WTE5"/>
<evidence type="ECO:0000256" key="1">
    <source>
        <dbReference type="ARBA" id="ARBA00004613"/>
    </source>
</evidence>
<dbReference type="Ensembl" id="ENSCSET00000029201.1">
    <property type="protein sequence ID" value="ENSCSEP00000028806.1"/>
    <property type="gene ID" value="ENSCSEG00000018444.1"/>
</dbReference>
<evidence type="ECO:0000256" key="7">
    <source>
        <dbReference type="ARBA" id="ARBA00023180"/>
    </source>
</evidence>
<feature type="domain" description="TNFR-Cys" evidence="10">
    <location>
        <begin position="73"/>
        <end position="113"/>
    </location>
</feature>
<keyword evidence="5" id="KW-0677">Repeat</keyword>
<feature type="disulfide bond" evidence="8">
    <location>
        <begin position="74"/>
        <end position="89"/>
    </location>
</feature>
<keyword evidence="12" id="KW-1185">Reference proteome</keyword>
<dbReference type="STRING" id="244447.ENSCSEP00000028806"/>
<evidence type="ECO:0000313" key="11">
    <source>
        <dbReference type="Ensembl" id="ENSCSEP00000028806.1"/>
    </source>
</evidence>
<evidence type="ECO:0000256" key="2">
    <source>
        <dbReference type="ARBA" id="ARBA00022525"/>
    </source>
</evidence>
<sequence>VPCGPGPGPGTILLLLLLLSFSVADAAAPPGVPLRTYRQRDPLTGHQFFCDSCPPGTYLRTRCAPSRPSECAPCPRGSFTELWNSMDRCLRCSVCERNQVDEEPCAADRNRRCRCMDGFYYDKSIYTCRAHSECGAGEGTAHEDTRCQQCPSGTFSDSISARLNCTQQRSCDAEGQRLLLQGAPWHDSVCIRCEDGAGEKLRNSAICLKEILPAFFVYQKMSLKRLRQLVRRLPSAQGSAARAASSLSLQELKAVVRAWVDSATSEQILRLQSVLSGTGAVSAGERLQRKLNRIQENLELIC</sequence>
<feature type="repeat" description="TNFR-Cys" evidence="8">
    <location>
        <begin position="73"/>
        <end position="113"/>
    </location>
</feature>
<organism evidence="11 12">
    <name type="scientific">Cynoglossus semilaevis</name>
    <name type="common">Tongue sole</name>
    <dbReference type="NCBI Taxonomy" id="244447"/>
    <lineage>
        <taxon>Eukaryota</taxon>
        <taxon>Metazoa</taxon>
        <taxon>Chordata</taxon>
        <taxon>Craniata</taxon>
        <taxon>Vertebrata</taxon>
        <taxon>Euteleostomi</taxon>
        <taxon>Actinopterygii</taxon>
        <taxon>Neopterygii</taxon>
        <taxon>Teleostei</taxon>
        <taxon>Neoteleostei</taxon>
        <taxon>Acanthomorphata</taxon>
        <taxon>Carangaria</taxon>
        <taxon>Pleuronectiformes</taxon>
        <taxon>Pleuronectoidei</taxon>
        <taxon>Cynoglossidae</taxon>
        <taxon>Cynoglossinae</taxon>
        <taxon>Cynoglossus</taxon>
    </lineage>
</organism>
<dbReference type="GO" id="GO:0006915">
    <property type="term" value="P:apoptotic process"/>
    <property type="evidence" value="ECO:0007669"/>
    <property type="project" value="UniProtKB-KW"/>
</dbReference>
<comment type="subcellular location">
    <subcellularLocation>
        <location evidence="1">Secreted</location>
    </subcellularLocation>
</comment>
<evidence type="ECO:0000256" key="3">
    <source>
        <dbReference type="ARBA" id="ARBA00022703"/>
    </source>
</evidence>
<dbReference type="GeneTree" id="ENSGT00940000155167"/>
<dbReference type="Proteomes" id="UP000265120">
    <property type="component" value="Chromosome 18"/>
</dbReference>
<reference evidence="11" key="3">
    <citation type="submission" date="2025-09" db="UniProtKB">
        <authorList>
            <consortium name="Ensembl"/>
        </authorList>
    </citation>
    <scope>IDENTIFICATION</scope>
</reference>